<accession>A0A0B8NRP7</accession>
<protein>
    <submittedName>
        <fullName evidence="2">Acetolactate synthase large subunit</fullName>
        <ecNumber evidence="2">2.2.1.6</ecNumber>
    </submittedName>
</protein>
<dbReference type="Gene3D" id="3.40.50.1220">
    <property type="entry name" value="TPP-binding domain"/>
    <property type="match status" value="1"/>
</dbReference>
<dbReference type="EC" id="2.2.1.6" evidence="2"/>
<dbReference type="AlphaFoldDB" id="A0A0B8NRP7"/>
<reference evidence="2 3" key="1">
    <citation type="submission" date="2015-01" db="EMBL/GenBank/DDBJ databases">
        <title>Vibrio sp. C1 JCM 19231 whole genome shotgun sequence.</title>
        <authorList>
            <person name="Sawabe T."/>
            <person name="Meirelles P."/>
            <person name="Feng G."/>
            <person name="Sayaka M."/>
            <person name="Hattori M."/>
            <person name="Ohkuma M."/>
        </authorList>
    </citation>
    <scope>NUCLEOTIDE SEQUENCE [LARGE SCALE GENOMIC DNA]</scope>
    <source>
        <strain evidence="3">JCM 19231</strain>
    </source>
</reference>
<name>A0A0B8NRP7_9VIBR</name>
<dbReference type="GO" id="GO:0030976">
    <property type="term" value="F:thiamine pyrophosphate binding"/>
    <property type="evidence" value="ECO:0007669"/>
    <property type="project" value="InterPro"/>
</dbReference>
<evidence type="ECO:0000313" key="3">
    <source>
        <dbReference type="Proteomes" id="UP000031671"/>
    </source>
</evidence>
<sequence>MPVPQPEEYRLAQALLRESRRPVLYVGGGVQLAKATDTVRQFLSDNPMPSVSTLKGLVPSSVITHATWVCLACTALRQLT</sequence>
<dbReference type="InterPro" id="IPR012000">
    <property type="entry name" value="Thiamin_PyroP_enz_cen_dom"/>
</dbReference>
<dbReference type="InterPro" id="IPR029035">
    <property type="entry name" value="DHS-like_NAD/FAD-binding_dom"/>
</dbReference>
<dbReference type="GO" id="GO:0003984">
    <property type="term" value="F:acetolactate synthase activity"/>
    <property type="evidence" value="ECO:0007669"/>
    <property type="project" value="UniProtKB-EC"/>
</dbReference>
<dbReference type="SUPFAM" id="SSF52467">
    <property type="entry name" value="DHS-like NAD/FAD-binding domain"/>
    <property type="match status" value="1"/>
</dbReference>
<proteinExistence type="predicted"/>
<evidence type="ECO:0000313" key="2">
    <source>
        <dbReference type="EMBL" id="GAM54932.1"/>
    </source>
</evidence>
<gene>
    <name evidence="2" type="ORF">JCM19231_5852</name>
</gene>
<dbReference type="EMBL" id="BBRZ01000008">
    <property type="protein sequence ID" value="GAM54932.1"/>
    <property type="molecule type" value="Genomic_DNA"/>
</dbReference>
<evidence type="ECO:0000259" key="1">
    <source>
        <dbReference type="Pfam" id="PF00205"/>
    </source>
</evidence>
<dbReference type="GO" id="GO:0000287">
    <property type="term" value="F:magnesium ion binding"/>
    <property type="evidence" value="ECO:0007669"/>
    <property type="project" value="InterPro"/>
</dbReference>
<dbReference type="Pfam" id="PF00205">
    <property type="entry name" value="TPP_enzyme_M"/>
    <property type="match status" value="1"/>
</dbReference>
<reference evidence="2 3" key="2">
    <citation type="submission" date="2015-01" db="EMBL/GenBank/DDBJ databases">
        <authorList>
            <consortium name="NBRP consortium"/>
            <person name="Sawabe T."/>
            <person name="Meirelles P."/>
            <person name="Feng G."/>
            <person name="Sayaka M."/>
            <person name="Hattori M."/>
            <person name="Ohkuma M."/>
        </authorList>
    </citation>
    <scope>NUCLEOTIDE SEQUENCE [LARGE SCALE GENOMIC DNA]</scope>
    <source>
        <strain evidence="3">JCM 19231</strain>
    </source>
</reference>
<organism evidence="2 3">
    <name type="scientific">Vibrio ishigakensis</name>
    <dbReference type="NCBI Taxonomy" id="1481914"/>
    <lineage>
        <taxon>Bacteria</taxon>
        <taxon>Pseudomonadati</taxon>
        <taxon>Pseudomonadota</taxon>
        <taxon>Gammaproteobacteria</taxon>
        <taxon>Vibrionales</taxon>
        <taxon>Vibrionaceae</taxon>
        <taxon>Vibrio</taxon>
    </lineage>
</organism>
<comment type="caution">
    <text evidence="2">The sequence shown here is derived from an EMBL/GenBank/DDBJ whole genome shotgun (WGS) entry which is preliminary data.</text>
</comment>
<keyword evidence="2" id="KW-0808">Transferase</keyword>
<keyword evidence="3" id="KW-1185">Reference proteome</keyword>
<feature type="domain" description="Thiamine pyrophosphate enzyme central" evidence="1">
    <location>
        <begin position="12"/>
        <end position="57"/>
    </location>
</feature>
<dbReference type="Proteomes" id="UP000031671">
    <property type="component" value="Unassembled WGS sequence"/>
</dbReference>